<dbReference type="PANTHER" id="PTHR43085:SF1">
    <property type="entry name" value="PSEUDOURIDINE KINASE-RELATED"/>
    <property type="match status" value="1"/>
</dbReference>
<gene>
    <name evidence="7" type="ORF">J9259_02965</name>
    <name evidence="8" type="ORF">KIY12_04600</name>
</gene>
<evidence type="ECO:0000256" key="4">
    <source>
        <dbReference type="ARBA" id="ARBA00022777"/>
    </source>
</evidence>
<sequence>MNSVICSGEAIIDMIQKRRAPNKLIFEAHPGGAPANVAGGIGKLGGSARFFGKVSTDIFGKLILDTLGRNNVDLRFVPPLSSKPTAISLVSLDRSGNRDFVFHHCSTADSELGSEEITGDLFAGASICHVGSFALSERRSGKATVSLIERAVSENCLISCDINVREQLWKSRRQLSRALRYLHGRSDILKCSLEEMHYLDSDFDTAHLHGSGNSILLERIQKSSARILSEGVRLLVVTMGSNGSILFSVRASAFVPSFQIRAVDTTGAGDSFLAAVLYKLTSKGWDNRASLNRLGKMDLGEIGRFASAVSAISCTRHGGIESFPFMHEVEKFLSSRN</sequence>
<evidence type="ECO:0000313" key="7">
    <source>
        <dbReference type="EMBL" id="MBX8631469.1"/>
    </source>
</evidence>
<evidence type="ECO:0000256" key="2">
    <source>
        <dbReference type="ARBA" id="ARBA00022679"/>
    </source>
</evidence>
<dbReference type="InterPro" id="IPR011611">
    <property type="entry name" value="PfkB_dom"/>
</dbReference>
<dbReference type="InterPro" id="IPR029056">
    <property type="entry name" value="Ribokinase-like"/>
</dbReference>
<comment type="caution">
    <text evidence="8">The sequence shown here is derived from an EMBL/GenBank/DDBJ whole genome shotgun (WGS) entry which is preliminary data.</text>
</comment>
<dbReference type="Proteomes" id="UP000716004">
    <property type="component" value="Unassembled WGS sequence"/>
</dbReference>
<dbReference type="InterPro" id="IPR002173">
    <property type="entry name" value="Carboh/pur_kinase_PfkB_CS"/>
</dbReference>
<name>A0A8J7YSZ0_9ARCH</name>
<evidence type="ECO:0000256" key="5">
    <source>
        <dbReference type="ARBA" id="ARBA00022840"/>
    </source>
</evidence>
<keyword evidence="4 8" id="KW-0418">Kinase</keyword>
<evidence type="ECO:0000313" key="8">
    <source>
        <dbReference type="EMBL" id="MBX8643987.1"/>
    </source>
</evidence>
<accession>A0A8J7YSZ0</accession>
<dbReference type="Proteomes" id="UP000750197">
    <property type="component" value="Unassembled WGS sequence"/>
</dbReference>
<comment type="similarity">
    <text evidence="1">Belongs to the carbohydrate kinase PfkB family.</text>
</comment>
<protein>
    <submittedName>
        <fullName evidence="8">Carbohydrate kinase</fullName>
    </submittedName>
</protein>
<dbReference type="EMBL" id="JAGVSJ010000004">
    <property type="protein sequence ID" value="MBX8631469.1"/>
    <property type="molecule type" value="Genomic_DNA"/>
</dbReference>
<feature type="domain" description="Carbohydrate kinase PfkB" evidence="6">
    <location>
        <begin position="1"/>
        <end position="324"/>
    </location>
</feature>
<dbReference type="EMBL" id="JAHEAC010000032">
    <property type="protein sequence ID" value="MBX8643987.1"/>
    <property type="molecule type" value="Genomic_DNA"/>
</dbReference>
<evidence type="ECO:0000259" key="6">
    <source>
        <dbReference type="Pfam" id="PF00294"/>
    </source>
</evidence>
<dbReference type="Pfam" id="PF00294">
    <property type="entry name" value="PfkB"/>
    <property type="match status" value="1"/>
</dbReference>
<dbReference type="SUPFAM" id="SSF53613">
    <property type="entry name" value="Ribokinase-like"/>
    <property type="match status" value="1"/>
</dbReference>
<proteinExistence type="inferred from homology"/>
<keyword evidence="5" id="KW-0067">ATP-binding</keyword>
<dbReference type="PANTHER" id="PTHR43085">
    <property type="entry name" value="HEXOKINASE FAMILY MEMBER"/>
    <property type="match status" value="1"/>
</dbReference>
<dbReference type="InterPro" id="IPR050306">
    <property type="entry name" value="PfkB_Carbo_kinase"/>
</dbReference>
<dbReference type="GO" id="GO:0016301">
    <property type="term" value="F:kinase activity"/>
    <property type="evidence" value="ECO:0007669"/>
    <property type="project" value="UniProtKB-KW"/>
</dbReference>
<keyword evidence="2" id="KW-0808">Transferase</keyword>
<keyword evidence="3" id="KW-0547">Nucleotide-binding</keyword>
<dbReference type="PROSITE" id="PS00584">
    <property type="entry name" value="PFKB_KINASES_2"/>
    <property type="match status" value="1"/>
</dbReference>
<organism evidence="8 9">
    <name type="scientific">Candidatus Sysuiplasma superficiale</name>
    <dbReference type="NCBI Taxonomy" id="2823368"/>
    <lineage>
        <taxon>Archaea</taxon>
        <taxon>Methanobacteriati</taxon>
        <taxon>Thermoplasmatota</taxon>
        <taxon>Thermoplasmata</taxon>
        <taxon>Candidatus Sysuiplasmatales</taxon>
        <taxon>Candidatus Sysuiplasmataceae</taxon>
        <taxon>Candidatus Sysuiplasma</taxon>
    </lineage>
</organism>
<dbReference type="Gene3D" id="3.40.1190.20">
    <property type="match status" value="1"/>
</dbReference>
<reference evidence="8" key="1">
    <citation type="submission" date="2021-05" db="EMBL/GenBank/DDBJ databases">
        <title>Genomic insights into ecological role and evolution of a novel Thermoplasmata order Candidatus Sysuiplasmatales.</title>
        <authorList>
            <person name="Yuan Y."/>
        </authorList>
    </citation>
    <scope>NUCLEOTIDE SEQUENCE</scope>
    <source>
        <strain evidence="8">TUT19-bin139</strain>
        <strain evidence="7">YP2-bin.285</strain>
    </source>
</reference>
<dbReference type="AlphaFoldDB" id="A0A8J7YSZ0"/>
<dbReference type="GO" id="GO:0005524">
    <property type="term" value="F:ATP binding"/>
    <property type="evidence" value="ECO:0007669"/>
    <property type="project" value="UniProtKB-KW"/>
</dbReference>
<evidence type="ECO:0000256" key="3">
    <source>
        <dbReference type="ARBA" id="ARBA00022741"/>
    </source>
</evidence>
<dbReference type="CDD" id="cd01167">
    <property type="entry name" value="bac_FRK"/>
    <property type="match status" value="1"/>
</dbReference>
<evidence type="ECO:0000313" key="9">
    <source>
        <dbReference type="Proteomes" id="UP000750197"/>
    </source>
</evidence>
<evidence type="ECO:0000256" key="1">
    <source>
        <dbReference type="ARBA" id="ARBA00010688"/>
    </source>
</evidence>